<dbReference type="SMART" id="SM00382">
    <property type="entry name" value="AAA"/>
    <property type="match status" value="1"/>
</dbReference>
<evidence type="ECO:0000256" key="1">
    <source>
        <dbReference type="ARBA" id="ARBA00004123"/>
    </source>
</evidence>
<dbReference type="FunCoup" id="F2UE75">
    <property type="interactions" value="1412"/>
</dbReference>
<dbReference type="OrthoDB" id="761538at2759"/>
<keyword evidence="4" id="KW-0539">Nucleus</keyword>
<accession>F2UE75</accession>
<name>F2UE75_SALR5</name>
<dbReference type="PANTHER" id="PTHR11669">
    <property type="entry name" value="REPLICATION FACTOR C / DNA POLYMERASE III GAMMA-TAU SUBUNIT"/>
    <property type="match status" value="1"/>
</dbReference>
<dbReference type="Proteomes" id="UP000007799">
    <property type="component" value="Unassembled WGS sequence"/>
</dbReference>
<dbReference type="KEGG" id="sre:PTSG_07151"/>
<reference evidence="6" key="1">
    <citation type="submission" date="2009-08" db="EMBL/GenBank/DDBJ databases">
        <title>Annotation of Salpingoeca rosetta.</title>
        <authorList>
            <consortium name="The Broad Institute Genome Sequencing Platform"/>
            <person name="Russ C."/>
            <person name="Cuomo C."/>
            <person name="Burger G."/>
            <person name="Gray M.W."/>
            <person name="Holland P.W.H."/>
            <person name="King N."/>
            <person name="Lang F.B.F."/>
            <person name="Roger A.J."/>
            <person name="Ruiz-Trillo I."/>
            <person name="Young S.K."/>
            <person name="Zeng Q."/>
            <person name="Gargeya S."/>
            <person name="Alvarado L."/>
            <person name="Berlin A."/>
            <person name="Chapman S.B."/>
            <person name="Chen Z."/>
            <person name="Freedman E."/>
            <person name="Gellesch M."/>
            <person name="Goldberg J."/>
            <person name="Griggs A."/>
            <person name="Gujja S."/>
            <person name="Heilman E."/>
            <person name="Heiman D."/>
            <person name="Howarth C."/>
            <person name="Mehta T."/>
            <person name="Neiman D."/>
            <person name="Pearson M."/>
            <person name="Roberts A."/>
            <person name="Saif S."/>
            <person name="Shea T."/>
            <person name="Shenoy N."/>
            <person name="Sisk P."/>
            <person name="Stolte C."/>
            <person name="Sykes S."/>
            <person name="White J."/>
            <person name="Yandava C."/>
            <person name="Haas B."/>
            <person name="Nusbaum C."/>
            <person name="Birren B."/>
        </authorList>
    </citation>
    <scope>NUCLEOTIDE SEQUENCE [LARGE SCALE GENOMIC DNA]</scope>
    <source>
        <strain evidence="6">ATCC 50818</strain>
    </source>
</reference>
<keyword evidence="7" id="KW-1185">Reference proteome</keyword>
<evidence type="ECO:0000256" key="3">
    <source>
        <dbReference type="ARBA" id="ARBA00022705"/>
    </source>
</evidence>
<dbReference type="SUPFAM" id="SSF52540">
    <property type="entry name" value="P-loop containing nucleoside triphosphate hydrolases"/>
    <property type="match status" value="1"/>
</dbReference>
<evidence type="ECO:0000256" key="2">
    <source>
        <dbReference type="ARBA" id="ARBA00005378"/>
    </source>
</evidence>
<gene>
    <name evidence="6" type="ORF">PTSG_07151</name>
</gene>
<sequence length="353" mass="39709">MSLWIDKYRPKQLSALSYHDGITQQLKTLASSGDVPHLLFYGPPGAGKKTRVQCFLRELYGASTDKLKIEHRSFKATPSKTVDISTIASGYHIEINPSDVGIDDYHVVRLLLKEIASSPQLDTSHHAFKVVVISEADRLTRKAQQALRRIMEKYVHNCRYVLIGNSSSKILAPIRSRCLGLRVGAPSVDELSTVLIDVGKKEGCQVMPGFAAKVANASSRNLRRALLMLEATASQSRGSKVMEATNDIQLPDWEIFLRETAKRIISQQSPQRLLEVRQRLYELLSHCIPPDVIIKRLTEELIGHIDGQLKVDVIAYAADFEHRLTTGRKPIFHLEAFVARFMSVYKAYLMDLM</sequence>
<keyword evidence="3" id="KW-0235">DNA replication</keyword>
<dbReference type="STRING" id="946362.F2UE75"/>
<organism evidence="7">
    <name type="scientific">Salpingoeca rosetta (strain ATCC 50818 / BSB-021)</name>
    <dbReference type="NCBI Taxonomy" id="946362"/>
    <lineage>
        <taxon>Eukaryota</taxon>
        <taxon>Choanoflagellata</taxon>
        <taxon>Craspedida</taxon>
        <taxon>Salpingoecidae</taxon>
        <taxon>Salpingoeca</taxon>
    </lineage>
</organism>
<dbReference type="CDD" id="cd00009">
    <property type="entry name" value="AAA"/>
    <property type="match status" value="1"/>
</dbReference>
<comment type="subcellular location">
    <subcellularLocation>
        <location evidence="1">Nucleus</location>
    </subcellularLocation>
</comment>
<dbReference type="FunFam" id="1.20.272.10:FF:000002">
    <property type="entry name" value="Replication factor C subunit 3"/>
    <property type="match status" value="1"/>
</dbReference>
<dbReference type="Pfam" id="PF22534">
    <property type="entry name" value="RFC_C"/>
    <property type="match status" value="1"/>
</dbReference>
<dbReference type="GO" id="GO:0005663">
    <property type="term" value="C:DNA replication factor C complex"/>
    <property type="evidence" value="ECO:0007669"/>
    <property type="project" value="TreeGrafter"/>
</dbReference>
<evidence type="ECO:0000256" key="4">
    <source>
        <dbReference type="ARBA" id="ARBA00023242"/>
    </source>
</evidence>
<proteinExistence type="inferred from homology"/>
<comment type="similarity">
    <text evidence="2">Belongs to the activator 1 small subunits family.</text>
</comment>
<dbReference type="EMBL" id="GL832970">
    <property type="protein sequence ID" value="EGD74925.1"/>
    <property type="molecule type" value="Genomic_DNA"/>
</dbReference>
<dbReference type="InterPro" id="IPR050238">
    <property type="entry name" value="DNA_Rep/Repair_Clamp_Loader"/>
</dbReference>
<dbReference type="SUPFAM" id="SSF48019">
    <property type="entry name" value="post-AAA+ oligomerization domain-like"/>
    <property type="match status" value="1"/>
</dbReference>
<dbReference type="Pfam" id="PF13177">
    <property type="entry name" value="DNA_pol3_delta2"/>
    <property type="match status" value="1"/>
</dbReference>
<dbReference type="FunFam" id="3.40.50.300:FF:000136">
    <property type="entry name" value="Replication factor C subunit 5"/>
    <property type="match status" value="1"/>
</dbReference>
<dbReference type="AlphaFoldDB" id="F2UE75"/>
<dbReference type="PANTHER" id="PTHR11669:SF1">
    <property type="entry name" value="REPLICATION FACTOR C SUBUNIT 3"/>
    <property type="match status" value="1"/>
</dbReference>
<dbReference type="InterPro" id="IPR003593">
    <property type="entry name" value="AAA+_ATPase"/>
</dbReference>
<dbReference type="Gene3D" id="3.40.50.300">
    <property type="entry name" value="P-loop containing nucleotide triphosphate hydrolases"/>
    <property type="match status" value="1"/>
</dbReference>
<dbReference type="Gene3D" id="1.10.8.60">
    <property type="match status" value="1"/>
</dbReference>
<evidence type="ECO:0000313" key="6">
    <source>
        <dbReference type="EMBL" id="EGD74925.1"/>
    </source>
</evidence>
<dbReference type="GO" id="GO:0006281">
    <property type="term" value="P:DNA repair"/>
    <property type="evidence" value="ECO:0007669"/>
    <property type="project" value="UniProtKB-ARBA"/>
</dbReference>
<dbReference type="OMA" id="LKADIMH"/>
<dbReference type="InterPro" id="IPR008921">
    <property type="entry name" value="DNA_pol3_clamp-load_cplx_C"/>
</dbReference>
<dbReference type="GO" id="GO:0003689">
    <property type="term" value="F:DNA clamp loader activity"/>
    <property type="evidence" value="ECO:0007669"/>
    <property type="project" value="TreeGrafter"/>
</dbReference>
<dbReference type="Pfam" id="PF21960">
    <property type="entry name" value="RCF1-5-like_lid"/>
    <property type="match status" value="1"/>
</dbReference>
<dbReference type="InParanoid" id="F2UE75"/>
<dbReference type="GO" id="GO:0005634">
    <property type="term" value="C:nucleus"/>
    <property type="evidence" value="ECO:0007669"/>
    <property type="project" value="UniProtKB-SubCell"/>
</dbReference>
<dbReference type="InterPro" id="IPR027417">
    <property type="entry name" value="P-loop_NTPase"/>
</dbReference>
<feature type="domain" description="AAA+ ATPase" evidence="5">
    <location>
        <begin position="34"/>
        <end position="185"/>
    </location>
</feature>
<dbReference type="FunFam" id="1.10.8.60:FF:000030">
    <property type="entry name" value="replication factor C subunit 3"/>
    <property type="match status" value="1"/>
</dbReference>
<dbReference type="GeneID" id="16073139"/>
<dbReference type="GO" id="GO:0006271">
    <property type="term" value="P:DNA strand elongation involved in DNA replication"/>
    <property type="evidence" value="ECO:0007669"/>
    <property type="project" value="UniProtKB-ARBA"/>
</dbReference>
<protein>
    <submittedName>
        <fullName evidence="6">Replication factor C subunit 3</fullName>
    </submittedName>
</protein>
<dbReference type="Gene3D" id="1.20.272.10">
    <property type="match status" value="1"/>
</dbReference>
<evidence type="ECO:0000259" key="5">
    <source>
        <dbReference type="SMART" id="SM00382"/>
    </source>
</evidence>
<dbReference type="RefSeq" id="XP_004992570.1">
    <property type="nucleotide sequence ID" value="XM_004992513.1"/>
</dbReference>
<evidence type="ECO:0000313" key="7">
    <source>
        <dbReference type="Proteomes" id="UP000007799"/>
    </source>
</evidence>
<dbReference type="GO" id="GO:0003677">
    <property type="term" value="F:DNA binding"/>
    <property type="evidence" value="ECO:0007669"/>
    <property type="project" value="InterPro"/>
</dbReference>
<dbReference type="eggNOG" id="KOG2035">
    <property type="taxonomic scope" value="Eukaryota"/>
</dbReference>